<proteinExistence type="predicted"/>
<organism evidence="2 3">
    <name type="scientific">Aquibium carbonis</name>
    <dbReference type="NCBI Taxonomy" id="2495581"/>
    <lineage>
        <taxon>Bacteria</taxon>
        <taxon>Pseudomonadati</taxon>
        <taxon>Pseudomonadota</taxon>
        <taxon>Alphaproteobacteria</taxon>
        <taxon>Hyphomicrobiales</taxon>
        <taxon>Phyllobacteriaceae</taxon>
        <taxon>Aquibium</taxon>
    </lineage>
</organism>
<evidence type="ECO:0000313" key="3">
    <source>
        <dbReference type="Proteomes" id="UP000278398"/>
    </source>
</evidence>
<dbReference type="PROSITE" id="PS51257">
    <property type="entry name" value="PROKAR_LIPOPROTEIN"/>
    <property type="match status" value="1"/>
</dbReference>
<keyword evidence="1" id="KW-0732">Signal</keyword>
<evidence type="ECO:0000256" key="1">
    <source>
        <dbReference type="SAM" id="SignalP"/>
    </source>
</evidence>
<evidence type="ECO:0000313" key="2">
    <source>
        <dbReference type="EMBL" id="RST85705.1"/>
    </source>
</evidence>
<reference evidence="2 3" key="1">
    <citation type="submission" date="2018-12" db="EMBL/GenBank/DDBJ databases">
        <title>Mesorhizobium carbonis sp. nov., isolated from coal mine water.</title>
        <authorList>
            <person name="Xin W."/>
            <person name="Xu Z."/>
            <person name="Xiang F."/>
            <person name="Zhang J."/>
            <person name="Xi L."/>
            <person name="Liu J."/>
        </authorList>
    </citation>
    <scope>NUCLEOTIDE SEQUENCE [LARGE SCALE GENOMIC DNA]</scope>
    <source>
        <strain evidence="2 3">B2.3</strain>
    </source>
</reference>
<comment type="caution">
    <text evidence="2">The sequence shown here is derived from an EMBL/GenBank/DDBJ whole genome shotgun (WGS) entry which is preliminary data.</text>
</comment>
<name>A0A3R9ZR18_9HYPH</name>
<accession>A0A3R9ZR18</accession>
<feature type="signal peptide" evidence="1">
    <location>
        <begin position="1"/>
        <end position="22"/>
    </location>
</feature>
<sequence>MKSWKKKALAVAGLLGLAPAIAACSGSEAASDPNSLTIKVSTELSGAACRPVADYSIGKDHALRLVNYRVTMTGPGEQDTTRIPTGEVLHLSGAVKKARGISLHNHDAKCAEMTVVWDQFECENEDRQKMACPSIVLTGGSEFKSVEVVPPQPE</sequence>
<gene>
    <name evidence="2" type="ORF">EJC49_14290</name>
</gene>
<feature type="chain" id="PRO_5018698252" description="Lipoprotein" evidence="1">
    <location>
        <begin position="23"/>
        <end position="154"/>
    </location>
</feature>
<dbReference type="Proteomes" id="UP000278398">
    <property type="component" value="Unassembled WGS sequence"/>
</dbReference>
<dbReference type="AlphaFoldDB" id="A0A3R9ZR18"/>
<dbReference type="EMBL" id="RWKW01000051">
    <property type="protein sequence ID" value="RST85705.1"/>
    <property type="molecule type" value="Genomic_DNA"/>
</dbReference>
<dbReference type="RefSeq" id="WP_126700610.1">
    <property type="nucleotide sequence ID" value="NZ_RWKW01000051.1"/>
</dbReference>
<keyword evidence="3" id="KW-1185">Reference proteome</keyword>
<protein>
    <recommendedName>
        <fullName evidence="4">Lipoprotein</fullName>
    </recommendedName>
</protein>
<evidence type="ECO:0008006" key="4">
    <source>
        <dbReference type="Google" id="ProtNLM"/>
    </source>
</evidence>